<dbReference type="Proteomes" id="UP000288859">
    <property type="component" value="Unassembled WGS sequence"/>
</dbReference>
<comment type="cofactor">
    <cofactor evidence="1">
        <name>FAD</name>
        <dbReference type="ChEBI" id="CHEBI:57692"/>
    </cofactor>
</comment>
<proteinExistence type="inferred from homology"/>
<evidence type="ECO:0000256" key="5">
    <source>
        <dbReference type="ARBA" id="ARBA00023002"/>
    </source>
</evidence>
<comment type="similarity">
    <text evidence="2">Belongs to the FAD-binding monooxygenase family.</text>
</comment>
<reference evidence="6 7" key="1">
    <citation type="submission" date="2017-03" db="EMBL/GenBank/DDBJ databases">
        <title>Genomes of endolithic fungi from Antarctica.</title>
        <authorList>
            <person name="Coleine C."/>
            <person name="Masonjones S."/>
            <person name="Stajich J.E."/>
        </authorList>
    </citation>
    <scope>NUCLEOTIDE SEQUENCE [LARGE SCALE GENOMIC DNA]</scope>
    <source>
        <strain evidence="6 7">CCFEE 6314</strain>
    </source>
</reference>
<dbReference type="InterPro" id="IPR051209">
    <property type="entry name" value="FAD-bind_Monooxygenase_sf"/>
</dbReference>
<dbReference type="Gene3D" id="3.50.50.60">
    <property type="entry name" value="FAD/NAD(P)-binding domain"/>
    <property type="match status" value="2"/>
</dbReference>
<dbReference type="AlphaFoldDB" id="A0A438MS92"/>
<evidence type="ECO:0000256" key="1">
    <source>
        <dbReference type="ARBA" id="ARBA00001974"/>
    </source>
</evidence>
<gene>
    <name evidence="6" type="ORF">B0A52_09792</name>
</gene>
<dbReference type="GO" id="GO:0050660">
    <property type="term" value="F:flavin adenine dinucleotide binding"/>
    <property type="evidence" value="ECO:0007669"/>
    <property type="project" value="InterPro"/>
</dbReference>
<dbReference type="InterPro" id="IPR036188">
    <property type="entry name" value="FAD/NAD-bd_sf"/>
</dbReference>
<dbReference type="VEuPathDB" id="FungiDB:PV10_01760"/>
<dbReference type="GO" id="GO:0050661">
    <property type="term" value="F:NADP binding"/>
    <property type="evidence" value="ECO:0007669"/>
    <property type="project" value="InterPro"/>
</dbReference>
<dbReference type="Pfam" id="PF00743">
    <property type="entry name" value="FMO-like"/>
    <property type="match status" value="1"/>
</dbReference>
<dbReference type="PANTHER" id="PTHR42877">
    <property type="entry name" value="L-ORNITHINE N(5)-MONOOXYGENASE-RELATED"/>
    <property type="match status" value="1"/>
</dbReference>
<comment type="caution">
    <text evidence="6">The sequence shown here is derived from an EMBL/GenBank/DDBJ whole genome shotgun (WGS) entry which is preliminary data.</text>
</comment>
<evidence type="ECO:0000256" key="4">
    <source>
        <dbReference type="ARBA" id="ARBA00022827"/>
    </source>
</evidence>
<keyword evidence="3" id="KW-0285">Flavoprotein</keyword>
<protein>
    <recommendedName>
        <fullName evidence="8">Sterigmatocystin biosynthesis monooxygenase stcW</fullName>
    </recommendedName>
</protein>
<keyword evidence="5" id="KW-0560">Oxidoreductase</keyword>
<accession>A0A438MS92</accession>
<dbReference type="OrthoDB" id="74360at2759"/>
<dbReference type="EMBL" id="NAJM01000060">
    <property type="protein sequence ID" value="RVX66507.1"/>
    <property type="molecule type" value="Genomic_DNA"/>
</dbReference>
<sequence length="569" mass="64932">MGTYSIEEHWHSKPRPLRIVSVGAGATGLLVAYKLKQDFENYELTIYEKNPEIGGTWFENRYPGCACDIAHDSCGPAHTYTYSFEPNPNWSKFYAGSAEIKQYFEDFATKYDLRGHIRTNTKVVSAKWEEQTGTYRVELEKDGVISHDWCNILINGTGNLNNWKWPDIPGLHTFGGNLVHSANWNNDIVLDGKTVAVIGTGSSAIQIIPQIQPRVKQLVPFMRSTTWISGPWATEVLEKSKGKSGAPGTATMSQYEYTEEDKEWFRTHPQEFLAYRKELETLFNEMFDMFLRDSEASVKAQAHMQAEMLRRLGPGHEELKKHLIPLWPAGCRRLTPGEGYLEALVAENVTPVHQEIVEITPEGLVDQTGKLHKVDAIICATGFDVSFKPSFQVLGVDGINMAEAFEPEPYSYLGMTVPKFPNYFTVNGIRGSWAVGTALNSIEACLNYILTCVHRIQNENIRALEVKMDPIQELYAHIDEWHKRSVWGADCKSWYRNNIPGGRLWIWGGSALHYMKSVDFVRWEHYEFRYNNKNRWAFLGNGQVEAEVTKKRSQLTPYIRNSDESWHIA</sequence>
<dbReference type="PANTHER" id="PTHR42877:SF8">
    <property type="entry name" value="MONOOXYGENASE"/>
    <property type="match status" value="1"/>
</dbReference>
<evidence type="ECO:0000313" key="6">
    <source>
        <dbReference type="EMBL" id="RVX66507.1"/>
    </source>
</evidence>
<dbReference type="GO" id="GO:0004499">
    <property type="term" value="F:N,N-dimethylaniline monooxygenase activity"/>
    <property type="evidence" value="ECO:0007669"/>
    <property type="project" value="InterPro"/>
</dbReference>
<keyword evidence="4" id="KW-0274">FAD</keyword>
<evidence type="ECO:0008006" key="8">
    <source>
        <dbReference type="Google" id="ProtNLM"/>
    </source>
</evidence>
<dbReference type="SUPFAM" id="SSF51905">
    <property type="entry name" value="FAD/NAD(P)-binding domain"/>
    <property type="match status" value="3"/>
</dbReference>
<evidence type="ECO:0000256" key="3">
    <source>
        <dbReference type="ARBA" id="ARBA00022630"/>
    </source>
</evidence>
<dbReference type="InterPro" id="IPR020946">
    <property type="entry name" value="Flavin_mOase-like"/>
</dbReference>
<organism evidence="6 7">
    <name type="scientific">Exophiala mesophila</name>
    <name type="common">Black yeast-like fungus</name>
    <dbReference type="NCBI Taxonomy" id="212818"/>
    <lineage>
        <taxon>Eukaryota</taxon>
        <taxon>Fungi</taxon>
        <taxon>Dikarya</taxon>
        <taxon>Ascomycota</taxon>
        <taxon>Pezizomycotina</taxon>
        <taxon>Eurotiomycetes</taxon>
        <taxon>Chaetothyriomycetidae</taxon>
        <taxon>Chaetothyriales</taxon>
        <taxon>Herpotrichiellaceae</taxon>
        <taxon>Exophiala</taxon>
    </lineage>
</organism>
<evidence type="ECO:0000256" key="2">
    <source>
        <dbReference type="ARBA" id="ARBA00010139"/>
    </source>
</evidence>
<name>A0A438MS92_EXOME</name>
<evidence type="ECO:0000313" key="7">
    <source>
        <dbReference type="Proteomes" id="UP000288859"/>
    </source>
</evidence>